<comment type="subcellular location">
    <subcellularLocation>
        <location evidence="1">Cell membrane</location>
        <topology evidence="1">Multi-pass membrane protein</topology>
    </subcellularLocation>
</comment>
<reference evidence="8 9" key="1">
    <citation type="submission" date="2019-08" db="EMBL/GenBank/DDBJ databases">
        <authorList>
            <person name="Peeters C."/>
        </authorList>
    </citation>
    <scope>NUCLEOTIDE SEQUENCE [LARGE SCALE GENOMIC DNA]</scope>
    <source>
        <strain evidence="8 9">LMG 31010</strain>
    </source>
</reference>
<evidence type="ECO:0000256" key="4">
    <source>
        <dbReference type="ARBA" id="ARBA00022989"/>
    </source>
</evidence>
<evidence type="ECO:0000313" key="10">
    <source>
        <dbReference type="Proteomes" id="UP001058980"/>
    </source>
</evidence>
<feature type="transmembrane region" description="Helical" evidence="6">
    <location>
        <begin position="230"/>
        <end position="249"/>
    </location>
</feature>
<evidence type="ECO:0000313" key="8">
    <source>
        <dbReference type="EMBL" id="VVD78936.1"/>
    </source>
</evidence>
<dbReference type="EMBL" id="CABPSA010000001">
    <property type="protein sequence ID" value="VVD78936.1"/>
    <property type="molecule type" value="Genomic_DNA"/>
</dbReference>
<evidence type="ECO:0000256" key="5">
    <source>
        <dbReference type="ARBA" id="ARBA00023136"/>
    </source>
</evidence>
<dbReference type="Proteomes" id="UP000343335">
    <property type="component" value="Unassembled WGS sequence"/>
</dbReference>
<evidence type="ECO:0000313" key="7">
    <source>
        <dbReference type="EMBL" id="UVA77765.1"/>
    </source>
</evidence>
<dbReference type="AlphaFoldDB" id="A0A5E4SSS1"/>
<dbReference type="GO" id="GO:0005886">
    <property type="term" value="C:plasma membrane"/>
    <property type="evidence" value="ECO:0007669"/>
    <property type="project" value="UniProtKB-SubCell"/>
</dbReference>
<dbReference type="GO" id="GO:0015658">
    <property type="term" value="F:branched-chain amino acid transmembrane transporter activity"/>
    <property type="evidence" value="ECO:0007669"/>
    <property type="project" value="InterPro"/>
</dbReference>
<feature type="transmembrane region" description="Helical" evidence="6">
    <location>
        <begin position="100"/>
        <end position="123"/>
    </location>
</feature>
<dbReference type="InterPro" id="IPR001851">
    <property type="entry name" value="ABC_transp_permease"/>
</dbReference>
<dbReference type="RefSeq" id="WP_150663222.1">
    <property type="nucleotide sequence ID" value="NZ_CABPSA010000001.1"/>
</dbReference>
<feature type="transmembrane region" description="Helical" evidence="6">
    <location>
        <begin position="27"/>
        <end position="44"/>
    </location>
</feature>
<dbReference type="CDD" id="cd06581">
    <property type="entry name" value="TM_PBP1_LivM_like"/>
    <property type="match status" value="1"/>
</dbReference>
<feature type="transmembrane region" description="Helical" evidence="6">
    <location>
        <begin position="269"/>
        <end position="297"/>
    </location>
</feature>
<dbReference type="PANTHER" id="PTHR30482">
    <property type="entry name" value="HIGH-AFFINITY BRANCHED-CHAIN AMINO ACID TRANSPORT SYSTEM PERMEASE"/>
    <property type="match status" value="1"/>
</dbReference>
<evidence type="ECO:0000256" key="1">
    <source>
        <dbReference type="ARBA" id="ARBA00004651"/>
    </source>
</evidence>
<evidence type="ECO:0000256" key="2">
    <source>
        <dbReference type="ARBA" id="ARBA00022475"/>
    </source>
</evidence>
<keyword evidence="10" id="KW-1185">Reference proteome</keyword>
<feature type="transmembrane region" description="Helical" evidence="6">
    <location>
        <begin position="50"/>
        <end position="69"/>
    </location>
</feature>
<name>A0A5E4SSS1_9BURK</name>
<gene>
    <name evidence="7" type="ORF">NTU39_16910</name>
    <name evidence="8" type="ORF">PCO31010_01035</name>
</gene>
<proteinExistence type="predicted"/>
<keyword evidence="4 6" id="KW-1133">Transmembrane helix</keyword>
<feature type="transmembrane region" description="Helical" evidence="6">
    <location>
        <begin position="76"/>
        <end position="94"/>
    </location>
</feature>
<dbReference type="Pfam" id="PF02653">
    <property type="entry name" value="BPD_transp_2"/>
    <property type="match status" value="1"/>
</dbReference>
<feature type="transmembrane region" description="Helical" evidence="6">
    <location>
        <begin position="130"/>
        <end position="149"/>
    </location>
</feature>
<evidence type="ECO:0000256" key="6">
    <source>
        <dbReference type="SAM" id="Phobius"/>
    </source>
</evidence>
<keyword evidence="2" id="KW-1003">Cell membrane</keyword>
<sequence>MFYREAGQFKTSYVADSQIFPIRQDRIAVCSLLVVAFGILPWIATEYWLTAILVPFLVFSLAALGLNLLTGYAGQLSLGTAAFMAVGAYASYNFQLRIEGMPILASFALGGVCAALVGIAFGLPSLRIKGFYLAVATLAAQFFVLWVLTKFPWLSNNSSSGVITAQKISVFGVDVDTPVRKYLFVLGVVTVMALIAKNLVRSHIGRAWMAVRDMDVAAEVIGIPLMRVKLLAFAVSSFYCGVAGALYAYCYLGSVEPDGFSLDLSFRILFMIIIGGVGSILGSFLGAAFILLLPIFLDSTLPTIATFLHLPFTNATVSHIQLMVFGGLIIFFLIAEPHGLARLWQIAKEKLRIWPFPH</sequence>
<feature type="transmembrane region" description="Helical" evidence="6">
    <location>
        <begin position="182"/>
        <end position="200"/>
    </location>
</feature>
<keyword evidence="5 6" id="KW-0472">Membrane</keyword>
<dbReference type="PANTHER" id="PTHR30482:SF5">
    <property type="entry name" value="ABC TRANSPORTER PERMEASE PROTEIN"/>
    <property type="match status" value="1"/>
</dbReference>
<evidence type="ECO:0000256" key="3">
    <source>
        <dbReference type="ARBA" id="ARBA00022692"/>
    </source>
</evidence>
<accession>A0A5E4SSS1</accession>
<dbReference type="InterPro" id="IPR043428">
    <property type="entry name" value="LivM-like"/>
</dbReference>
<keyword evidence="3 6" id="KW-0812">Transmembrane</keyword>
<dbReference type="Proteomes" id="UP001058980">
    <property type="component" value="Chromosome"/>
</dbReference>
<dbReference type="OrthoDB" id="9814461at2"/>
<protein>
    <submittedName>
        <fullName evidence="7 8">ABC transporter permease</fullName>
    </submittedName>
</protein>
<dbReference type="EMBL" id="CP102780">
    <property type="protein sequence ID" value="UVA77765.1"/>
    <property type="molecule type" value="Genomic_DNA"/>
</dbReference>
<organism evidence="8 9">
    <name type="scientific">Pandoraea commovens</name>
    <dbReference type="NCBI Taxonomy" id="2508289"/>
    <lineage>
        <taxon>Bacteria</taxon>
        <taxon>Pseudomonadati</taxon>
        <taxon>Pseudomonadota</taxon>
        <taxon>Betaproteobacteria</taxon>
        <taxon>Burkholderiales</taxon>
        <taxon>Burkholderiaceae</taxon>
        <taxon>Pandoraea</taxon>
    </lineage>
</organism>
<feature type="transmembrane region" description="Helical" evidence="6">
    <location>
        <begin position="317"/>
        <end position="335"/>
    </location>
</feature>
<evidence type="ECO:0000313" key="9">
    <source>
        <dbReference type="Proteomes" id="UP000343335"/>
    </source>
</evidence>
<reference evidence="7" key="2">
    <citation type="submission" date="2022-08" db="EMBL/GenBank/DDBJ databases">
        <title>Multi-unit outbreak of Pandoraea commovens among non-cystic fibrosis intensive care patients from 2019 to 2021 in Berlin, Germany.</title>
        <authorList>
            <person name="Menzel P."/>
        </authorList>
    </citation>
    <scope>NUCLEOTIDE SEQUENCE</scope>
    <source>
        <strain evidence="7">LB-19-202-79</strain>
    </source>
</reference>